<name>A0A9W8K588_9AGAR</name>
<evidence type="ECO:0000313" key="3">
    <source>
        <dbReference type="Proteomes" id="UP001148786"/>
    </source>
</evidence>
<evidence type="ECO:0000256" key="1">
    <source>
        <dbReference type="SAM" id="MobiDB-lite"/>
    </source>
</evidence>
<reference evidence="2" key="1">
    <citation type="submission" date="2022-07" db="EMBL/GenBank/DDBJ databases">
        <title>Genome Sequence of Agrocybe chaxingu.</title>
        <authorList>
            <person name="Buettner E."/>
        </authorList>
    </citation>
    <scope>NUCLEOTIDE SEQUENCE</scope>
    <source>
        <strain evidence="2">MP-N11</strain>
    </source>
</reference>
<feature type="region of interest" description="Disordered" evidence="1">
    <location>
        <begin position="27"/>
        <end position="95"/>
    </location>
</feature>
<dbReference type="AlphaFoldDB" id="A0A9W8K588"/>
<protein>
    <submittedName>
        <fullName evidence="2">Uncharacterized protein</fullName>
    </submittedName>
</protein>
<feature type="compositionally biased region" description="Basic and acidic residues" evidence="1">
    <location>
        <begin position="27"/>
        <end position="37"/>
    </location>
</feature>
<evidence type="ECO:0000313" key="2">
    <source>
        <dbReference type="EMBL" id="KAJ3513729.1"/>
    </source>
</evidence>
<proteinExistence type="predicted"/>
<gene>
    <name evidence="2" type="ORF">NLJ89_g2788</name>
</gene>
<dbReference type="OrthoDB" id="3262732at2759"/>
<comment type="caution">
    <text evidence="2">The sequence shown here is derived from an EMBL/GenBank/DDBJ whole genome shotgun (WGS) entry which is preliminary data.</text>
</comment>
<organism evidence="2 3">
    <name type="scientific">Agrocybe chaxingu</name>
    <dbReference type="NCBI Taxonomy" id="84603"/>
    <lineage>
        <taxon>Eukaryota</taxon>
        <taxon>Fungi</taxon>
        <taxon>Dikarya</taxon>
        <taxon>Basidiomycota</taxon>
        <taxon>Agaricomycotina</taxon>
        <taxon>Agaricomycetes</taxon>
        <taxon>Agaricomycetidae</taxon>
        <taxon>Agaricales</taxon>
        <taxon>Agaricineae</taxon>
        <taxon>Strophariaceae</taxon>
        <taxon>Agrocybe</taxon>
    </lineage>
</organism>
<accession>A0A9W8K588</accession>
<feature type="compositionally biased region" description="Basic and acidic residues" evidence="1">
    <location>
        <begin position="47"/>
        <end position="62"/>
    </location>
</feature>
<dbReference type="EMBL" id="JANKHO010000182">
    <property type="protein sequence ID" value="KAJ3513729.1"/>
    <property type="molecule type" value="Genomic_DNA"/>
</dbReference>
<dbReference type="Proteomes" id="UP001148786">
    <property type="component" value="Unassembled WGS sequence"/>
</dbReference>
<keyword evidence="3" id="KW-1185">Reference proteome</keyword>
<sequence length="95" mass="10595">MTTSLEQQKLQYSKQLAAYTLRQWNAAREHAGTEQRGKQSPTTSASKRTEQESEVSEARDKGTTTTGNRQGRGSRRGLQAIDFASHSSPRKETPK</sequence>